<comment type="caution">
    <text evidence="2">The sequence shown here is derived from an EMBL/GenBank/DDBJ whole genome shotgun (WGS) entry which is preliminary data.</text>
</comment>
<sequence>MGINPRYDATQLGSQISNQDVPFDAEKFNAAVLDAIEQYKSSTDPSSFNLKDELQPDEYILLYLVTRTFLPESHMDLSMCRAHLRGNRSLFSALRTAYISHNFASLLFHDAMPDDVKERAPKQGQNTTLSTSGGLQDLQHS</sequence>
<proteinExistence type="predicted"/>
<feature type="compositionally biased region" description="Polar residues" evidence="1">
    <location>
        <begin position="123"/>
        <end position="134"/>
    </location>
</feature>
<feature type="region of interest" description="Disordered" evidence="1">
    <location>
        <begin position="117"/>
        <end position="141"/>
    </location>
</feature>
<evidence type="ECO:0000313" key="3">
    <source>
        <dbReference type="Proteomes" id="UP000663831"/>
    </source>
</evidence>
<dbReference type="AlphaFoldDB" id="A0A8H3H6V7"/>
<protein>
    <submittedName>
        <fullName evidence="2">Uncharacterized protein</fullName>
    </submittedName>
</protein>
<evidence type="ECO:0000313" key="2">
    <source>
        <dbReference type="EMBL" id="CAE6489327.1"/>
    </source>
</evidence>
<organism evidence="2 3">
    <name type="scientific">Rhizoctonia solani</name>
    <dbReference type="NCBI Taxonomy" id="456999"/>
    <lineage>
        <taxon>Eukaryota</taxon>
        <taxon>Fungi</taxon>
        <taxon>Dikarya</taxon>
        <taxon>Basidiomycota</taxon>
        <taxon>Agaricomycotina</taxon>
        <taxon>Agaricomycetes</taxon>
        <taxon>Cantharellales</taxon>
        <taxon>Ceratobasidiaceae</taxon>
        <taxon>Rhizoctonia</taxon>
    </lineage>
</organism>
<feature type="non-terminal residue" evidence="2">
    <location>
        <position position="141"/>
    </location>
</feature>
<gene>
    <name evidence="2" type="ORF">RDB_LOCUS107213</name>
</gene>
<dbReference type="Proteomes" id="UP000663831">
    <property type="component" value="Unassembled WGS sequence"/>
</dbReference>
<evidence type="ECO:0000256" key="1">
    <source>
        <dbReference type="SAM" id="MobiDB-lite"/>
    </source>
</evidence>
<reference evidence="2" key="1">
    <citation type="submission" date="2021-01" db="EMBL/GenBank/DDBJ databases">
        <authorList>
            <person name="Kaushik A."/>
        </authorList>
    </citation>
    <scope>NUCLEOTIDE SEQUENCE</scope>
    <source>
        <strain evidence="2">AG3-1AP</strain>
    </source>
</reference>
<accession>A0A8H3H6V7</accession>
<name>A0A8H3H6V7_9AGAM</name>
<dbReference type="EMBL" id="CAJMWV010003876">
    <property type="protein sequence ID" value="CAE6489327.1"/>
    <property type="molecule type" value="Genomic_DNA"/>
</dbReference>